<keyword evidence="2" id="KW-0732">Signal</keyword>
<evidence type="ECO:0000256" key="3">
    <source>
        <dbReference type="ARBA" id="ARBA00022737"/>
    </source>
</evidence>
<keyword evidence="4" id="KW-1015">Disulfide bond</keyword>
<dbReference type="InterPro" id="IPR000742">
    <property type="entry name" value="EGF"/>
</dbReference>
<evidence type="ECO:0000256" key="4">
    <source>
        <dbReference type="ARBA" id="ARBA00023157"/>
    </source>
</evidence>
<dbReference type="PROSITE" id="PS00010">
    <property type="entry name" value="ASX_HYDROXYL"/>
    <property type="match status" value="1"/>
</dbReference>
<dbReference type="PROSITE" id="PS50026">
    <property type="entry name" value="EGF_3"/>
    <property type="match status" value="1"/>
</dbReference>
<evidence type="ECO:0000313" key="7">
    <source>
        <dbReference type="EMBL" id="CEM50208.1"/>
    </source>
</evidence>
<reference evidence="7" key="1">
    <citation type="submission" date="2014-11" db="EMBL/GenBank/DDBJ databases">
        <authorList>
            <person name="Otto D Thomas"/>
            <person name="Naeem Raeece"/>
        </authorList>
    </citation>
    <scope>NUCLEOTIDE SEQUENCE</scope>
</reference>
<evidence type="ECO:0000256" key="5">
    <source>
        <dbReference type="PROSITE-ProRule" id="PRU00076"/>
    </source>
</evidence>
<dbReference type="VEuPathDB" id="CryptoDB:Cvel_9855"/>
<dbReference type="InterPro" id="IPR018097">
    <property type="entry name" value="EGF_Ca-bd_CS"/>
</dbReference>
<dbReference type="SUPFAM" id="SSF57196">
    <property type="entry name" value="EGF/Laminin"/>
    <property type="match status" value="1"/>
</dbReference>
<dbReference type="Pfam" id="PF12947">
    <property type="entry name" value="EGF_3"/>
    <property type="match status" value="1"/>
</dbReference>
<sequence>MPSNFTYTCNTGFSGDGPSCTDVDECTASGPGAQHNCDPDATCVNIHGSFACSCNSGFAGSGTTCSSTTTTTTTTTTTAIQNPCDVCNCTLKIAVTSQATCVYAQNTPLVKCWGDKDEVGANTPPAGTSTGFRVITVAYALQQNYPFTSPGPDPVDTGRDCSV</sequence>
<dbReference type="InterPro" id="IPR001881">
    <property type="entry name" value="EGF-like_Ca-bd_dom"/>
</dbReference>
<accession>A0A0G4I038</accession>
<dbReference type="PROSITE" id="PS01186">
    <property type="entry name" value="EGF_2"/>
    <property type="match status" value="1"/>
</dbReference>
<dbReference type="PhylomeDB" id="A0A0G4I038"/>
<organism evidence="7">
    <name type="scientific">Chromera velia CCMP2878</name>
    <dbReference type="NCBI Taxonomy" id="1169474"/>
    <lineage>
        <taxon>Eukaryota</taxon>
        <taxon>Sar</taxon>
        <taxon>Alveolata</taxon>
        <taxon>Colpodellida</taxon>
        <taxon>Chromeraceae</taxon>
        <taxon>Chromera</taxon>
    </lineage>
</organism>
<dbReference type="FunFam" id="2.10.25.10:FF:000038">
    <property type="entry name" value="Fibrillin 2"/>
    <property type="match status" value="1"/>
</dbReference>
<comment type="caution">
    <text evidence="5">Lacks conserved residue(s) required for the propagation of feature annotation.</text>
</comment>
<evidence type="ECO:0000256" key="2">
    <source>
        <dbReference type="ARBA" id="ARBA00022729"/>
    </source>
</evidence>
<dbReference type="CDD" id="cd00054">
    <property type="entry name" value="EGF_CA"/>
    <property type="match status" value="1"/>
</dbReference>
<proteinExistence type="predicted"/>
<dbReference type="SMART" id="SM00181">
    <property type="entry name" value="EGF"/>
    <property type="match status" value="1"/>
</dbReference>
<dbReference type="AlphaFoldDB" id="A0A0G4I038"/>
<dbReference type="InterPro" id="IPR024731">
    <property type="entry name" value="NELL2-like_EGF"/>
</dbReference>
<dbReference type="SMART" id="SM00179">
    <property type="entry name" value="EGF_CA"/>
    <property type="match status" value="1"/>
</dbReference>
<dbReference type="InterPro" id="IPR000152">
    <property type="entry name" value="EGF-type_Asp/Asn_hydroxyl_site"/>
</dbReference>
<feature type="domain" description="EGF-like" evidence="6">
    <location>
        <begin position="22"/>
        <end position="66"/>
    </location>
</feature>
<dbReference type="PANTHER" id="PTHR24039">
    <property type="entry name" value="FIBRILLIN-RELATED"/>
    <property type="match status" value="1"/>
</dbReference>
<evidence type="ECO:0000259" key="6">
    <source>
        <dbReference type="PROSITE" id="PS50026"/>
    </source>
</evidence>
<keyword evidence="1 5" id="KW-0245">EGF-like domain</keyword>
<dbReference type="EMBL" id="CDMZ01004586">
    <property type="protein sequence ID" value="CEM50208.1"/>
    <property type="molecule type" value="Genomic_DNA"/>
</dbReference>
<dbReference type="Gene3D" id="2.10.25.10">
    <property type="entry name" value="Laminin"/>
    <property type="match status" value="2"/>
</dbReference>
<name>A0A0G4I038_9ALVE</name>
<dbReference type="PROSITE" id="PS01187">
    <property type="entry name" value="EGF_CA"/>
    <property type="match status" value="1"/>
</dbReference>
<protein>
    <recommendedName>
        <fullName evidence="6">EGF-like domain-containing protein</fullName>
    </recommendedName>
</protein>
<dbReference type="PANTHER" id="PTHR24039:SF58">
    <property type="entry name" value="EGF-LIKE DOMAIN-CONTAINING PROTEIN"/>
    <property type="match status" value="1"/>
</dbReference>
<evidence type="ECO:0000256" key="1">
    <source>
        <dbReference type="ARBA" id="ARBA00022536"/>
    </source>
</evidence>
<gene>
    <name evidence="7" type="ORF">Cvel_9855</name>
</gene>
<dbReference type="GO" id="GO:0005509">
    <property type="term" value="F:calcium ion binding"/>
    <property type="evidence" value="ECO:0007669"/>
    <property type="project" value="InterPro"/>
</dbReference>
<keyword evidence="3" id="KW-0677">Repeat</keyword>